<dbReference type="GO" id="GO:0005524">
    <property type="term" value="F:ATP binding"/>
    <property type="evidence" value="ECO:0007669"/>
    <property type="project" value="UniProtKB-KW"/>
</dbReference>
<gene>
    <name evidence="12" type="ORF">BV394_03070</name>
</gene>
<keyword evidence="6" id="KW-0808">Transferase</keyword>
<dbReference type="InterPro" id="IPR001294">
    <property type="entry name" value="Phytochrome"/>
</dbReference>
<dbReference type="GO" id="GO:0009584">
    <property type="term" value="P:detection of visible light"/>
    <property type="evidence" value="ECO:0007669"/>
    <property type="project" value="InterPro"/>
</dbReference>
<comment type="catalytic activity">
    <reaction evidence="1">
        <text>ATP + protein L-histidine = ADP + protein N-phospho-L-histidine.</text>
        <dbReference type="EC" id="2.7.13.3"/>
    </reaction>
</comment>
<dbReference type="PROSITE" id="PS50112">
    <property type="entry name" value="PAS"/>
    <property type="match status" value="1"/>
</dbReference>
<evidence type="ECO:0000256" key="4">
    <source>
        <dbReference type="ARBA" id="ARBA00022553"/>
    </source>
</evidence>
<dbReference type="Pfam" id="PF00360">
    <property type="entry name" value="PHY"/>
    <property type="match status" value="1"/>
</dbReference>
<keyword evidence="5" id="KW-0716">Sensory transduction</keyword>
<evidence type="ECO:0000256" key="5">
    <source>
        <dbReference type="ARBA" id="ARBA00022606"/>
    </source>
</evidence>
<dbReference type="Pfam" id="PF07536">
    <property type="entry name" value="HWE_HK"/>
    <property type="match status" value="1"/>
</dbReference>
<keyword evidence="9" id="KW-0067">ATP-binding</keyword>
<organism evidence="12 13">
    <name type="scientific">Brevirhabdus pacifica</name>
    <dbReference type="NCBI Taxonomy" id="1267768"/>
    <lineage>
        <taxon>Bacteria</taxon>
        <taxon>Pseudomonadati</taxon>
        <taxon>Pseudomonadota</taxon>
        <taxon>Alphaproteobacteria</taxon>
        <taxon>Rhodobacterales</taxon>
        <taxon>Paracoccaceae</taxon>
        <taxon>Brevirhabdus</taxon>
    </lineage>
</organism>
<evidence type="ECO:0000256" key="3">
    <source>
        <dbReference type="ARBA" id="ARBA00022543"/>
    </source>
</evidence>
<dbReference type="InterPro" id="IPR000014">
    <property type="entry name" value="PAS"/>
</dbReference>
<dbReference type="GO" id="GO:0004673">
    <property type="term" value="F:protein histidine kinase activity"/>
    <property type="evidence" value="ECO:0007669"/>
    <property type="project" value="UniProtKB-EC"/>
</dbReference>
<keyword evidence="3" id="KW-0600">Photoreceptor protein</keyword>
<keyword evidence="11" id="KW-0675">Receptor</keyword>
<evidence type="ECO:0000313" key="12">
    <source>
        <dbReference type="EMBL" id="APX88837.1"/>
    </source>
</evidence>
<dbReference type="GO" id="GO:0000160">
    <property type="term" value="P:phosphorelay signal transduction system"/>
    <property type="evidence" value="ECO:0007669"/>
    <property type="project" value="InterPro"/>
</dbReference>
<dbReference type="SUPFAM" id="SSF55785">
    <property type="entry name" value="PYP-like sensor domain (PAS domain)"/>
    <property type="match status" value="1"/>
</dbReference>
<dbReference type="SMART" id="SM00448">
    <property type="entry name" value="REC"/>
    <property type="match status" value="1"/>
</dbReference>
<dbReference type="InterPro" id="IPR011006">
    <property type="entry name" value="CheY-like_superfamily"/>
</dbReference>
<dbReference type="PANTHER" id="PTHR41523:SF7">
    <property type="entry name" value="HISTIDINE KINASE"/>
    <property type="match status" value="1"/>
</dbReference>
<dbReference type="PROSITE" id="PS50110">
    <property type="entry name" value="RESPONSE_REGULATORY"/>
    <property type="match status" value="1"/>
</dbReference>
<evidence type="ECO:0000256" key="6">
    <source>
        <dbReference type="ARBA" id="ARBA00022679"/>
    </source>
</evidence>
<dbReference type="Gene3D" id="3.30.450.20">
    <property type="entry name" value="PAS domain"/>
    <property type="match status" value="1"/>
</dbReference>
<evidence type="ECO:0000313" key="13">
    <source>
        <dbReference type="Proteomes" id="UP000187266"/>
    </source>
</evidence>
<dbReference type="OrthoDB" id="489241at2"/>
<dbReference type="RefSeq" id="WP_076978860.1">
    <property type="nucleotide sequence ID" value="NZ_CP019124.1"/>
</dbReference>
<dbReference type="InterPro" id="IPR029016">
    <property type="entry name" value="GAF-like_dom_sf"/>
</dbReference>
<keyword evidence="4" id="KW-0597">Phosphoprotein</keyword>
<dbReference type="InterPro" id="IPR011102">
    <property type="entry name" value="Sig_transdc_His_kinase_HWE"/>
</dbReference>
<dbReference type="STRING" id="1267768.BV394_03070"/>
<dbReference type="InterPro" id="IPR036890">
    <property type="entry name" value="HATPase_C_sf"/>
</dbReference>
<evidence type="ECO:0000256" key="1">
    <source>
        <dbReference type="ARBA" id="ARBA00000085"/>
    </source>
</evidence>
<keyword evidence="7" id="KW-0547">Nucleotide-binding</keyword>
<dbReference type="SMART" id="SM00911">
    <property type="entry name" value="HWE_HK"/>
    <property type="match status" value="1"/>
</dbReference>
<dbReference type="Pfam" id="PF08446">
    <property type="entry name" value="PAS_2"/>
    <property type="match status" value="1"/>
</dbReference>
<dbReference type="SUPFAM" id="SSF52172">
    <property type="entry name" value="CheY-like"/>
    <property type="match status" value="1"/>
</dbReference>
<name>A0A1U7DFR5_9RHOB</name>
<dbReference type="GO" id="GO:0009881">
    <property type="term" value="F:photoreceptor activity"/>
    <property type="evidence" value="ECO:0007669"/>
    <property type="project" value="UniProtKB-KW"/>
</dbReference>
<accession>A0A2M9DFR1</accession>
<dbReference type="InterPro" id="IPR013654">
    <property type="entry name" value="PAS_2"/>
</dbReference>
<dbReference type="PRINTS" id="PR01033">
    <property type="entry name" value="PHYTOCHROME"/>
</dbReference>
<dbReference type="SUPFAM" id="SSF55874">
    <property type="entry name" value="ATPase domain of HSP90 chaperone/DNA topoisomerase II/histidine kinase"/>
    <property type="match status" value="1"/>
</dbReference>
<dbReference type="Gene3D" id="3.40.50.2300">
    <property type="match status" value="1"/>
</dbReference>
<sequence length="870" mass="94666">MPVRPDNRPTRRDDDLLQDSRDQRLALDNCDREPIHTPGVIQPFGAVLACDLRLGEVLYASANLADITGIDHQKALGTSTADLLGPELAHAVRNALSASTSAVQRERVGVYEMSDRQLDFYCHRNAQGLVVIEIETVPALSESHTVAIDRVRALLAQITARSNLADMLKFAVTGLHQITGYDRVKAYRYMANGDGEVVAEFCVPGVESFLGLRYPAWDVPTQARALQIKSPLRILPDVEHTPAPIVANAPQAEPLDLSLAHVRGVSPIHLEYLRNMGVTGTLSLGIVVDGKLWGMFAGHHMEALELSPETRMACELFTQMFSLIVHKAIELKKSEAREAAAMARHAIISATDRETDLLDGFENLAPILKQVIDCDGLAVLRERDVRVIGSTPSKAALLSLAHVQSDEDDLIETCEHLLASPELGGKQLGNSAGMLLVRATAAYPLQLAFFRDETLRKLTWAGKPDKAVTVGKFGPRLSPRGSFEAYAEERRDHSDPWTDEDVAAARELQVLLTQIAARGERSQAEQNKSIRAHQRQQDILIAELNHRVKNILGLIKSVVSQARHSASSVEAYAEAVEMRINALANAHDLATTNTLQGVPLRRLLETEMAPYLVDQRGRVLLDGPAVGLKAGVAPMLSMVFHELATNASKYGALSVDDGLVRVVWSRSDEGLEIRWSEMNGPPVSAPDPDRPGFGRSLIEQAVPFEFDGTAKLEFGPGGVSFRCFLPEDTLADITDLVEPERVAPVIEIRQVAAGRRALLVEDNVVLAMDTAETLRRLGCEKVTTVGSSSAAEALLDKGDYDLAVLDMNLRGSTSYALGSRLRGGDVPIVFVTGYGTEVRLPDDLAGVPVLAKPLSQARLSHALHAVLNED</sequence>
<dbReference type="Pfam" id="PF00072">
    <property type="entry name" value="Response_reg"/>
    <property type="match status" value="1"/>
</dbReference>
<dbReference type="SMART" id="SM00065">
    <property type="entry name" value="GAF"/>
    <property type="match status" value="1"/>
</dbReference>
<accession>A0A1U7DFR5</accession>
<dbReference type="Gene3D" id="3.30.565.10">
    <property type="entry name" value="Histidine kinase-like ATPase, C-terminal domain"/>
    <property type="match status" value="1"/>
</dbReference>
<dbReference type="Gene3D" id="3.30.450.270">
    <property type="match status" value="1"/>
</dbReference>
<keyword evidence="13" id="KW-1185">Reference proteome</keyword>
<reference evidence="12 13" key="1">
    <citation type="submission" date="2017-01" db="EMBL/GenBank/DDBJ databases">
        <title>Genomic analysis of Xuhuaishuia manganoxidans DY6-4.</title>
        <authorList>
            <person name="Wang X."/>
        </authorList>
    </citation>
    <scope>NUCLEOTIDE SEQUENCE [LARGE SCALE GENOMIC DNA]</scope>
    <source>
        <strain evidence="12 13">DY6-4</strain>
    </source>
</reference>
<dbReference type="Proteomes" id="UP000187266">
    <property type="component" value="Chromosome"/>
</dbReference>
<dbReference type="InterPro" id="IPR003018">
    <property type="entry name" value="GAF"/>
</dbReference>
<evidence type="ECO:0000256" key="9">
    <source>
        <dbReference type="ARBA" id="ARBA00022840"/>
    </source>
</evidence>
<dbReference type="GO" id="GO:0006355">
    <property type="term" value="P:regulation of DNA-templated transcription"/>
    <property type="evidence" value="ECO:0007669"/>
    <property type="project" value="InterPro"/>
</dbReference>
<dbReference type="Gene3D" id="3.30.450.40">
    <property type="match status" value="1"/>
</dbReference>
<dbReference type="InterPro" id="IPR043150">
    <property type="entry name" value="Phytochrome_PHY_sf"/>
</dbReference>
<dbReference type="EC" id="2.7.13.3" evidence="2"/>
<proteinExistence type="predicted"/>
<dbReference type="InterPro" id="IPR001789">
    <property type="entry name" value="Sig_transdc_resp-reg_receiver"/>
</dbReference>
<dbReference type="AlphaFoldDB" id="A0A1U7DFR5"/>
<dbReference type="SUPFAM" id="SSF55781">
    <property type="entry name" value="GAF domain-like"/>
    <property type="match status" value="2"/>
</dbReference>
<dbReference type="EMBL" id="CP019124">
    <property type="protein sequence ID" value="APX88837.1"/>
    <property type="molecule type" value="Genomic_DNA"/>
</dbReference>
<evidence type="ECO:0000256" key="10">
    <source>
        <dbReference type="ARBA" id="ARBA00022991"/>
    </source>
</evidence>
<dbReference type="InterPro" id="IPR013515">
    <property type="entry name" value="Phytochrome_cen-reg"/>
</dbReference>
<dbReference type="PANTHER" id="PTHR41523">
    <property type="entry name" value="TWO-COMPONENT SYSTEM SENSOR PROTEIN"/>
    <property type="match status" value="1"/>
</dbReference>
<dbReference type="Pfam" id="PF01590">
    <property type="entry name" value="GAF"/>
    <property type="match status" value="1"/>
</dbReference>
<keyword evidence="8" id="KW-0418">Kinase</keyword>
<dbReference type="PROSITE" id="PS50046">
    <property type="entry name" value="PHYTOCHROME_2"/>
    <property type="match status" value="1"/>
</dbReference>
<evidence type="ECO:0000256" key="11">
    <source>
        <dbReference type="ARBA" id="ARBA00023170"/>
    </source>
</evidence>
<dbReference type="InterPro" id="IPR035965">
    <property type="entry name" value="PAS-like_dom_sf"/>
</dbReference>
<keyword evidence="10" id="KW-0157">Chromophore</keyword>
<evidence type="ECO:0000256" key="7">
    <source>
        <dbReference type="ARBA" id="ARBA00022741"/>
    </source>
</evidence>
<protein>
    <recommendedName>
        <fullName evidence="2">histidine kinase</fullName>
        <ecNumber evidence="2">2.7.13.3</ecNumber>
    </recommendedName>
</protein>
<evidence type="ECO:0000256" key="8">
    <source>
        <dbReference type="ARBA" id="ARBA00022777"/>
    </source>
</evidence>
<dbReference type="InterPro" id="IPR016132">
    <property type="entry name" value="Phyto_chromo_attachment"/>
</dbReference>
<evidence type="ECO:0000256" key="2">
    <source>
        <dbReference type="ARBA" id="ARBA00012438"/>
    </source>
</evidence>